<organism evidence="2 3">
    <name type="scientific">Chaetomidium leptoderma</name>
    <dbReference type="NCBI Taxonomy" id="669021"/>
    <lineage>
        <taxon>Eukaryota</taxon>
        <taxon>Fungi</taxon>
        <taxon>Dikarya</taxon>
        <taxon>Ascomycota</taxon>
        <taxon>Pezizomycotina</taxon>
        <taxon>Sordariomycetes</taxon>
        <taxon>Sordariomycetidae</taxon>
        <taxon>Sordariales</taxon>
        <taxon>Chaetomiaceae</taxon>
        <taxon>Chaetomidium</taxon>
    </lineage>
</organism>
<feature type="region of interest" description="Disordered" evidence="1">
    <location>
        <begin position="82"/>
        <end position="104"/>
    </location>
</feature>
<comment type="caution">
    <text evidence="2">The sequence shown here is derived from an EMBL/GenBank/DDBJ whole genome shotgun (WGS) entry which is preliminary data.</text>
</comment>
<name>A0AAN7A1U6_9PEZI</name>
<proteinExistence type="predicted"/>
<sequence>MADGPALAKLIAALENNSAWKGAILRKIRGNSNLFPDEASKFGYAVSHIGGEAADFLEPYLDGDSMNAYLTVMNPLNKASTYPRGDSQSIDTSSSAILNPKSHPTPIYLQHHVTSYYAPASPAPSPPGAPQDNNQDKVHDNNVQEKAQEKAQAMKPPIASPRPTSTALFMRPTKASNARSKTEKIPERAAAAGKDNMNVSSLVTIDGDNFRYHDGKLITDNVSPSWHYKPRYLDSTEGSVARAAPTEAQKQARYEKWLKDRDDKLRKDQADQEAREKREVEEWQATVAAMPEPDGEWPVGVGLDDPPPPITPDVTPPPNWIYTEEALANCFQNHPMGLELARTAFELARESLWHYTREHHPELWMRLSRYGPTFIRASWKELGDSTKNWKLAPEIDGELNNLSILRNFLAHPTVQPDLDRYARYARHGVELMLTIGDEARLRKYWEARDALRAEAEKTLAEVEEREALAHLPGIFVDGGCVWETKHIDLFRRVCLHLVYDKDYAIPPVVLRAAERWGEMNGPEQARL</sequence>
<gene>
    <name evidence="2" type="ORF">C8A00DRAFT_29902</name>
</gene>
<evidence type="ECO:0000313" key="2">
    <source>
        <dbReference type="EMBL" id="KAK4157191.1"/>
    </source>
</evidence>
<protein>
    <submittedName>
        <fullName evidence="2">Uncharacterized protein</fullName>
    </submittedName>
</protein>
<evidence type="ECO:0000256" key="1">
    <source>
        <dbReference type="SAM" id="MobiDB-lite"/>
    </source>
</evidence>
<dbReference type="Proteomes" id="UP001302745">
    <property type="component" value="Unassembled WGS sequence"/>
</dbReference>
<accession>A0AAN7A1U6</accession>
<feature type="region of interest" description="Disordered" evidence="1">
    <location>
        <begin position="117"/>
        <end position="165"/>
    </location>
</feature>
<keyword evidence="3" id="KW-1185">Reference proteome</keyword>
<reference evidence="2" key="1">
    <citation type="journal article" date="2023" name="Mol. Phylogenet. Evol.">
        <title>Genome-scale phylogeny and comparative genomics of the fungal order Sordariales.</title>
        <authorList>
            <person name="Hensen N."/>
            <person name="Bonometti L."/>
            <person name="Westerberg I."/>
            <person name="Brannstrom I.O."/>
            <person name="Guillou S."/>
            <person name="Cros-Aarteil S."/>
            <person name="Calhoun S."/>
            <person name="Haridas S."/>
            <person name="Kuo A."/>
            <person name="Mondo S."/>
            <person name="Pangilinan J."/>
            <person name="Riley R."/>
            <person name="LaButti K."/>
            <person name="Andreopoulos B."/>
            <person name="Lipzen A."/>
            <person name="Chen C."/>
            <person name="Yan M."/>
            <person name="Daum C."/>
            <person name="Ng V."/>
            <person name="Clum A."/>
            <person name="Steindorff A."/>
            <person name="Ohm R.A."/>
            <person name="Martin F."/>
            <person name="Silar P."/>
            <person name="Natvig D.O."/>
            <person name="Lalanne C."/>
            <person name="Gautier V."/>
            <person name="Ament-Velasquez S.L."/>
            <person name="Kruys A."/>
            <person name="Hutchinson M.I."/>
            <person name="Powell A.J."/>
            <person name="Barry K."/>
            <person name="Miller A.N."/>
            <person name="Grigoriev I.V."/>
            <person name="Debuchy R."/>
            <person name="Gladieux P."/>
            <person name="Hiltunen Thoren M."/>
            <person name="Johannesson H."/>
        </authorList>
    </citation>
    <scope>NUCLEOTIDE SEQUENCE</scope>
    <source>
        <strain evidence="2">CBS 538.74</strain>
    </source>
</reference>
<dbReference type="AlphaFoldDB" id="A0AAN7A1U6"/>
<reference evidence="2" key="2">
    <citation type="submission" date="2023-05" db="EMBL/GenBank/DDBJ databases">
        <authorList>
            <consortium name="Lawrence Berkeley National Laboratory"/>
            <person name="Steindorff A."/>
            <person name="Hensen N."/>
            <person name="Bonometti L."/>
            <person name="Westerberg I."/>
            <person name="Brannstrom I.O."/>
            <person name="Guillou S."/>
            <person name="Cros-Aarteil S."/>
            <person name="Calhoun S."/>
            <person name="Haridas S."/>
            <person name="Kuo A."/>
            <person name="Mondo S."/>
            <person name="Pangilinan J."/>
            <person name="Riley R."/>
            <person name="Labutti K."/>
            <person name="Andreopoulos B."/>
            <person name="Lipzen A."/>
            <person name="Chen C."/>
            <person name="Yanf M."/>
            <person name="Daum C."/>
            <person name="Ng V."/>
            <person name="Clum A."/>
            <person name="Ohm R."/>
            <person name="Martin F."/>
            <person name="Silar P."/>
            <person name="Natvig D."/>
            <person name="Lalanne C."/>
            <person name="Gautier V."/>
            <person name="Ament-Velasquez S.L."/>
            <person name="Kruys A."/>
            <person name="Hutchinson M.I."/>
            <person name="Powell A.J."/>
            <person name="Barry K."/>
            <person name="Miller A.N."/>
            <person name="Grigoriev I.V."/>
            <person name="Debuchy R."/>
            <person name="Gladieux P."/>
            <person name="Thoren M.H."/>
            <person name="Johannesson H."/>
        </authorList>
    </citation>
    <scope>NUCLEOTIDE SEQUENCE</scope>
    <source>
        <strain evidence="2">CBS 538.74</strain>
    </source>
</reference>
<feature type="compositionally biased region" description="Polar residues" evidence="1">
    <location>
        <begin position="86"/>
        <end position="97"/>
    </location>
</feature>
<feature type="compositionally biased region" description="Basic and acidic residues" evidence="1">
    <location>
        <begin position="134"/>
        <end position="149"/>
    </location>
</feature>
<dbReference type="EMBL" id="MU856854">
    <property type="protein sequence ID" value="KAK4157191.1"/>
    <property type="molecule type" value="Genomic_DNA"/>
</dbReference>
<evidence type="ECO:0000313" key="3">
    <source>
        <dbReference type="Proteomes" id="UP001302745"/>
    </source>
</evidence>